<evidence type="ECO:0000313" key="2">
    <source>
        <dbReference type="EMBL" id="KAJ3838552.1"/>
    </source>
</evidence>
<evidence type="ECO:0000313" key="3">
    <source>
        <dbReference type="Proteomes" id="UP001163846"/>
    </source>
</evidence>
<reference evidence="2" key="1">
    <citation type="submission" date="2022-08" db="EMBL/GenBank/DDBJ databases">
        <authorList>
            <consortium name="DOE Joint Genome Institute"/>
            <person name="Min B."/>
            <person name="Riley R."/>
            <person name="Sierra-Patev S."/>
            <person name="Naranjo-Ortiz M."/>
            <person name="Looney B."/>
            <person name="Konkel Z."/>
            <person name="Slot J.C."/>
            <person name="Sakamoto Y."/>
            <person name="Steenwyk J.L."/>
            <person name="Rokas A."/>
            <person name="Carro J."/>
            <person name="Camarero S."/>
            <person name="Ferreira P."/>
            <person name="Molpeceres G."/>
            <person name="Ruiz-Duenas F.J."/>
            <person name="Serrano A."/>
            <person name="Henrissat B."/>
            <person name="Drula E."/>
            <person name="Hughes K.W."/>
            <person name="Mata J.L."/>
            <person name="Ishikawa N.K."/>
            <person name="Vargas-Isla R."/>
            <person name="Ushijima S."/>
            <person name="Smith C.A."/>
            <person name="Ahrendt S."/>
            <person name="Andreopoulos W."/>
            <person name="He G."/>
            <person name="Labutti K."/>
            <person name="Lipzen A."/>
            <person name="Ng V."/>
            <person name="Sandor L."/>
            <person name="Barry K."/>
            <person name="Martinez A.T."/>
            <person name="Xiao Y."/>
            <person name="Gibbons J.G."/>
            <person name="Terashima K."/>
            <person name="Hibbett D.S."/>
            <person name="Grigoriev I.V."/>
        </authorList>
    </citation>
    <scope>NUCLEOTIDE SEQUENCE</scope>
    <source>
        <strain evidence="2">TFB9207</strain>
    </source>
</reference>
<name>A0AA38P906_9AGAR</name>
<proteinExistence type="predicted"/>
<keyword evidence="3" id="KW-1185">Reference proteome</keyword>
<evidence type="ECO:0000256" key="1">
    <source>
        <dbReference type="SAM" id="Phobius"/>
    </source>
</evidence>
<organism evidence="2 3">
    <name type="scientific">Lentinula raphanica</name>
    <dbReference type="NCBI Taxonomy" id="153919"/>
    <lineage>
        <taxon>Eukaryota</taxon>
        <taxon>Fungi</taxon>
        <taxon>Dikarya</taxon>
        <taxon>Basidiomycota</taxon>
        <taxon>Agaricomycotina</taxon>
        <taxon>Agaricomycetes</taxon>
        <taxon>Agaricomycetidae</taxon>
        <taxon>Agaricales</taxon>
        <taxon>Marasmiineae</taxon>
        <taxon>Omphalotaceae</taxon>
        <taxon>Lentinula</taxon>
    </lineage>
</organism>
<comment type="caution">
    <text evidence="2">The sequence shown here is derived from an EMBL/GenBank/DDBJ whole genome shotgun (WGS) entry which is preliminary data.</text>
</comment>
<dbReference type="AlphaFoldDB" id="A0AA38P906"/>
<dbReference type="EMBL" id="MU806176">
    <property type="protein sequence ID" value="KAJ3838552.1"/>
    <property type="molecule type" value="Genomic_DNA"/>
</dbReference>
<keyword evidence="1" id="KW-0472">Membrane</keyword>
<dbReference type="Proteomes" id="UP001163846">
    <property type="component" value="Unassembled WGS sequence"/>
</dbReference>
<protein>
    <submittedName>
        <fullName evidence="2">Uncharacterized protein</fullName>
    </submittedName>
</protein>
<feature type="transmembrane region" description="Helical" evidence="1">
    <location>
        <begin position="52"/>
        <end position="75"/>
    </location>
</feature>
<keyword evidence="1" id="KW-1133">Transmembrane helix</keyword>
<gene>
    <name evidence="2" type="ORF">F5878DRAFT_619199</name>
</gene>
<sequence length="362" mass="40886">MAVVGWDYTGFAGKFQFRQKSFSFTFRNDTPMLLFISLFLGRRAQRTSSPSFLVALVLVMRLLLIDVIVVNAALIQNEIFLHPFPSRDGSGDIGVFLTVGKDNFGLLPRSPKPGDRAKAGVFLGHAYFANSQARESFVGRANSEKPEQMKNYYQSWTHVGRIVDILFEDGSIKSITLNSWLKKLQFAKEKETKIDQETWYSWRMQLEQISLVKFYYGKSYELSGKVCLMIGSHSYCLDPQLAENAHRADPLPIGFATFANVETRNSFHEQATELLKTTEQNVQTWINTLKEEMPENGKYDLAKPSTSFKDWALIHEVMTLGRGACSGLDEPSTVITEDTLQKWKGMISTDLVPLEEGACTCP</sequence>
<keyword evidence="1" id="KW-0812">Transmembrane</keyword>
<accession>A0AA38P906</accession>